<dbReference type="PANTHER" id="PTHR37984">
    <property type="entry name" value="PROTEIN CBG26694"/>
    <property type="match status" value="1"/>
</dbReference>
<protein>
    <recommendedName>
        <fullName evidence="7">Reverse transcriptase domain-containing protein</fullName>
    </recommendedName>
</protein>
<feature type="domain" description="Reverse transcriptase" evidence="4">
    <location>
        <begin position="309"/>
        <end position="431"/>
    </location>
</feature>
<evidence type="ECO:0000256" key="2">
    <source>
        <dbReference type="SAM" id="MobiDB-lite"/>
    </source>
</evidence>
<evidence type="ECO:0000259" key="3">
    <source>
        <dbReference type="PROSITE" id="PS50158"/>
    </source>
</evidence>
<sequence>MDDILFAIQTDTALEFENYWDSNLSEAEFVTADEIEELEENNEDEKEDSCILKEGEIINNDYKRRAVEFWKSGKKGRYTLSTIQHRFRKHSNYDGRRHSEQVKQQTTQISSNPNSKIDVDRVVSRKDKKKEFFKQKCSKFGGKNKHSGKKTNSQQSGKKCGRCDGDTHPFNQCPAAKATCHKCKRKGHYAKVCKNTTENKVQNVTESSDIFIGTATTTEKIPYTKKKKWTIKVEVTNCSINFKVDTGAEITCISSDTYYTFFDDKCLQPSDKRIYNANQKLMNSLEFFSEKVRYRNKSKIVDIYVIEGLGVIEPIEEPTEWCSGLVLSPKPNGIIRMCVDYIRLNKYVLREIHPIPNTENVLGQIGEAKYFSKMDANHGFWQCELDQESQLLTTFITPFGRYKYKRLPFGINAAPEFFQKRMQQILQGLAF</sequence>
<gene>
    <name evidence="5" type="ORF">RF55_9507</name>
</gene>
<dbReference type="InterPro" id="IPR043128">
    <property type="entry name" value="Rev_trsase/Diguanyl_cyclase"/>
</dbReference>
<evidence type="ECO:0008006" key="7">
    <source>
        <dbReference type="Google" id="ProtNLM"/>
    </source>
</evidence>
<dbReference type="InterPro" id="IPR043502">
    <property type="entry name" value="DNA/RNA_pol_sf"/>
</dbReference>
<keyword evidence="6" id="KW-1185">Reference proteome</keyword>
<dbReference type="Gene3D" id="3.10.10.10">
    <property type="entry name" value="HIV Type 1 Reverse Transcriptase, subunit A, domain 1"/>
    <property type="match status" value="1"/>
</dbReference>
<dbReference type="InterPro" id="IPR001878">
    <property type="entry name" value="Znf_CCHC"/>
</dbReference>
<evidence type="ECO:0000313" key="6">
    <source>
        <dbReference type="Proteomes" id="UP000036403"/>
    </source>
</evidence>
<dbReference type="Gene3D" id="4.10.60.10">
    <property type="entry name" value="Zinc finger, CCHC-type"/>
    <property type="match status" value="1"/>
</dbReference>
<comment type="caution">
    <text evidence="5">The sequence shown here is derived from an EMBL/GenBank/DDBJ whole genome shotgun (WGS) entry which is preliminary data.</text>
</comment>
<dbReference type="PROSITE" id="PS50158">
    <property type="entry name" value="ZF_CCHC"/>
    <property type="match status" value="1"/>
</dbReference>
<dbReference type="OrthoDB" id="7553339at2759"/>
<dbReference type="STRING" id="67767.A0A0J7KKG0"/>
<dbReference type="AlphaFoldDB" id="A0A0J7KKG0"/>
<dbReference type="InterPro" id="IPR000477">
    <property type="entry name" value="RT_dom"/>
</dbReference>
<dbReference type="EMBL" id="LBMM01006316">
    <property type="protein sequence ID" value="KMQ90706.1"/>
    <property type="molecule type" value="Genomic_DNA"/>
</dbReference>
<dbReference type="PROSITE" id="PS50878">
    <property type="entry name" value="RT_POL"/>
    <property type="match status" value="1"/>
</dbReference>
<evidence type="ECO:0000259" key="4">
    <source>
        <dbReference type="PROSITE" id="PS50878"/>
    </source>
</evidence>
<feature type="compositionally biased region" description="Polar residues" evidence="2">
    <location>
        <begin position="102"/>
        <end position="115"/>
    </location>
</feature>
<evidence type="ECO:0000256" key="1">
    <source>
        <dbReference type="PROSITE-ProRule" id="PRU00047"/>
    </source>
</evidence>
<dbReference type="SUPFAM" id="SSF56672">
    <property type="entry name" value="DNA/RNA polymerases"/>
    <property type="match status" value="1"/>
</dbReference>
<accession>A0A0J7KKG0</accession>
<name>A0A0J7KKG0_LASNI</name>
<dbReference type="Proteomes" id="UP000036403">
    <property type="component" value="Unassembled WGS sequence"/>
</dbReference>
<feature type="region of interest" description="Disordered" evidence="2">
    <location>
        <begin position="90"/>
        <end position="118"/>
    </location>
</feature>
<organism evidence="5 6">
    <name type="scientific">Lasius niger</name>
    <name type="common">Black garden ant</name>
    <dbReference type="NCBI Taxonomy" id="67767"/>
    <lineage>
        <taxon>Eukaryota</taxon>
        <taxon>Metazoa</taxon>
        <taxon>Ecdysozoa</taxon>
        <taxon>Arthropoda</taxon>
        <taxon>Hexapoda</taxon>
        <taxon>Insecta</taxon>
        <taxon>Pterygota</taxon>
        <taxon>Neoptera</taxon>
        <taxon>Endopterygota</taxon>
        <taxon>Hymenoptera</taxon>
        <taxon>Apocrita</taxon>
        <taxon>Aculeata</taxon>
        <taxon>Formicoidea</taxon>
        <taxon>Formicidae</taxon>
        <taxon>Formicinae</taxon>
        <taxon>Lasius</taxon>
        <taxon>Lasius</taxon>
    </lineage>
</organism>
<dbReference type="Pfam" id="PF00078">
    <property type="entry name" value="RVT_1"/>
    <property type="match status" value="1"/>
</dbReference>
<proteinExistence type="predicted"/>
<feature type="domain" description="CCHC-type" evidence="3">
    <location>
        <begin position="180"/>
        <end position="195"/>
    </location>
</feature>
<dbReference type="GO" id="GO:0071897">
    <property type="term" value="P:DNA biosynthetic process"/>
    <property type="evidence" value="ECO:0007669"/>
    <property type="project" value="UniProtKB-ARBA"/>
</dbReference>
<keyword evidence="1" id="KW-0863">Zinc-finger</keyword>
<dbReference type="Gene3D" id="3.30.70.270">
    <property type="match status" value="1"/>
</dbReference>
<keyword evidence="1" id="KW-0479">Metal-binding</keyword>
<dbReference type="PaxDb" id="67767-A0A0J7KKG0"/>
<dbReference type="GO" id="GO:0003676">
    <property type="term" value="F:nucleic acid binding"/>
    <property type="evidence" value="ECO:0007669"/>
    <property type="project" value="InterPro"/>
</dbReference>
<dbReference type="InterPro" id="IPR050951">
    <property type="entry name" value="Retrovirus_Pol_polyprotein"/>
</dbReference>
<dbReference type="CDD" id="cd01647">
    <property type="entry name" value="RT_LTR"/>
    <property type="match status" value="1"/>
</dbReference>
<dbReference type="GO" id="GO:0008270">
    <property type="term" value="F:zinc ion binding"/>
    <property type="evidence" value="ECO:0007669"/>
    <property type="project" value="UniProtKB-KW"/>
</dbReference>
<dbReference type="PANTHER" id="PTHR37984:SF5">
    <property type="entry name" value="PROTEIN NYNRIN-LIKE"/>
    <property type="match status" value="1"/>
</dbReference>
<feature type="compositionally biased region" description="Basic and acidic residues" evidence="2">
    <location>
        <begin position="91"/>
        <end position="101"/>
    </location>
</feature>
<keyword evidence="1" id="KW-0862">Zinc</keyword>
<reference evidence="5 6" key="1">
    <citation type="submission" date="2015-04" db="EMBL/GenBank/DDBJ databases">
        <title>Lasius niger genome sequencing.</title>
        <authorList>
            <person name="Konorov E.A."/>
            <person name="Nikitin M.A."/>
            <person name="Kirill M.V."/>
            <person name="Chang P."/>
        </authorList>
    </citation>
    <scope>NUCLEOTIDE SEQUENCE [LARGE SCALE GENOMIC DNA]</scope>
    <source>
        <tissue evidence="5">Whole</tissue>
    </source>
</reference>
<evidence type="ECO:0000313" key="5">
    <source>
        <dbReference type="EMBL" id="KMQ90706.1"/>
    </source>
</evidence>